<keyword evidence="2" id="KW-0472">Membrane</keyword>
<feature type="region of interest" description="Disordered" evidence="1">
    <location>
        <begin position="1"/>
        <end position="20"/>
    </location>
</feature>
<accession>A0A8X6WYW0</accession>
<dbReference type="AlphaFoldDB" id="A0A8X6WYW0"/>
<dbReference type="EMBL" id="BMAV01003902">
    <property type="protein sequence ID" value="GFY43854.1"/>
    <property type="molecule type" value="Genomic_DNA"/>
</dbReference>
<keyword evidence="2" id="KW-1133">Transmembrane helix</keyword>
<feature type="transmembrane region" description="Helical" evidence="2">
    <location>
        <begin position="127"/>
        <end position="145"/>
    </location>
</feature>
<feature type="compositionally biased region" description="Basic residues" evidence="1">
    <location>
        <begin position="1"/>
        <end position="14"/>
    </location>
</feature>
<evidence type="ECO:0000256" key="1">
    <source>
        <dbReference type="SAM" id="MobiDB-lite"/>
    </source>
</evidence>
<protein>
    <submittedName>
        <fullName evidence="3">Uncharacterized protein</fullName>
    </submittedName>
</protein>
<name>A0A8X6WYW0_9ARAC</name>
<reference evidence="3" key="1">
    <citation type="submission" date="2020-08" db="EMBL/GenBank/DDBJ databases">
        <title>Multicomponent nature underlies the extraordinary mechanical properties of spider dragline silk.</title>
        <authorList>
            <person name="Kono N."/>
            <person name="Nakamura H."/>
            <person name="Mori M."/>
            <person name="Yoshida Y."/>
            <person name="Ohtoshi R."/>
            <person name="Malay A.D."/>
            <person name="Moran D.A.P."/>
            <person name="Tomita M."/>
            <person name="Numata K."/>
            <person name="Arakawa K."/>
        </authorList>
    </citation>
    <scope>NUCLEOTIDE SEQUENCE</scope>
</reference>
<feature type="transmembrane region" description="Helical" evidence="2">
    <location>
        <begin position="98"/>
        <end position="115"/>
    </location>
</feature>
<evidence type="ECO:0000313" key="3">
    <source>
        <dbReference type="EMBL" id="GFY43854.1"/>
    </source>
</evidence>
<dbReference type="OrthoDB" id="10290356at2759"/>
<keyword evidence="4" id="KW-1185">Reference proteome</keyword>
<dbReference type="Proteomes" id="UP000886998">
    <property type="component" value="Unassembled WGS sequence"/>
</dbReference>
<evidence type="ECO:0000256" key="2">
    <source>
        <dbReference type="SAM" id="Phobius"/>
    </source>
</evidence>
<organism evidence="3 4">
    <name type="scientific">Trichonephila inaurata madagascariensis</name>
    <dbReference type="NCBI Taxonomy" id="2747483"/>
    <lineage>
        <taxon>Eukaryota</taxon>
        <taxon>Metazoa</taxon>
        <taxon>Ecdysozoa</taxon>
        <taxon>Arthropoda</taxon>
        <taxon>Chelicerata</taxon>
        <taxon>Arachnida</taxon>
        <taxon>Araneae</taxon>
        <taxon>Araneomorphae</taxon>
        <taxon>Entelegynae</taxon>
        <taxon>Araneoidea</taxon>
        <taxon>Nephilidae</taxon>
        <taxon>Trichonephila</taxon>
        <taxon>Trichonephila inaurata</taxon>
    </lineage>
</organism>
<keyword evidence="2" id="KW-0812">Transmembrane</keyword>
<sequence>MQVKRRKRRRKIHKVASEARQNDDVRRLKTHCSITASTCQLPDPIILHDPRGNFIAKRCSSTDRHVPRPPAHLSSFGKSSHRSCVTSLFARFFPGKNLFLAFPSPVLHLFLWVSIRAGKSDYYDDVILFIFRGSGVKMAIICQLFRLDLRTRKENTSEMGLDSAIGGTRSLPKQIRESKPLFFFYLRGGPSCFLTYGLRFNPARFGAVGGLLFAE</sequence>
<proteinExistence type="predicted"/>
<comment type="caution">
    <text evidence="3">The sequence shown here is derived from an EMBL/GenBank/DDBJ whole genome shotgun (WGS) entry which is preliminary data.</text>
</comment>
<gene>
    <name evidence="3" type="ORF">TNIN_251951</name>
</gene>
<evidence type="ECO:0000313" key="4">
    <source>
        <dbReference type="Proteomes" id="UP000886998"/>
    </source>
</evidence>